<dbReference type="Pfam" id="PF02627">
    <property type="entry name" value="CMD"/>
    <property type="match status" value="1"/>
</dbReference>
<organism evidence="2 3">
    <name type="scientific">Propionispira arboris</name>
    <dbReference type="NCBI Taxonomy" id="84035"/>
    <lineage>
        <taxon>Bacteria</taxon>
        <taxon>Bacillati</taxon>
        <taxon>Bacillota</taxon>
        <taxon>Negativicutes</taxon>
        <taxon>Selenomonadales</taxon>
        <taxon>Selenomonadaceae</taxon>
        <taxon>Propionispira</taxon>
    </lineage>
</organism>
<dbReference type="Gene3D" id="1.20.1290.10">
    <property type="entry name" value="AhpD-like"/>
    <property type="match status" value="1"/>
</dbReference>
<dbReference type="STRING" id="84035.SAMN05660742_12427"/>
<dbReference type="GO" id="GO:0051920">
    <property type="term" value="F:peroxiredoxin activity"/>
    <property type="evidence" value="ECO:0007669"/>
    <property type="project" value="InterPro"/>
</dbReference>
<dbReference type="SUPFAM" id="SSF69118">
    <property type="entry name" value="AhpD-like"/>
    <property type="match status" value="1"/>
</dbReference>
<dbReference type="Proteomes" id="UP000199662">
    <property type="component" value="Unassembled WGS sequence"/>
</dbReference>
<dbReference type="EMBL" id="FNZK01000024">
    <property type="protein sequence ID" value="SEJ91995.1"/>
    <property type="molecule type" value="Genomic_DNA"/>
</dbReference>
<keyword evidence="2" id="KW-0560">Oxidoreductase</keyword>
<evidence type="ECO:0000313" key="2">
    <source>
        <dbReference type="EMBL" id="SEJ91995.1"/>
    </source>
</evidence>
<accession>A0A1H7D1J4</accession>
<sequence length="104" mass="11264">MKQVSTTFETFLKEAPKHAQVWLDAVKKLDDASTLDAKTEEIAYIAVLSTVGLLTGLPFHVKHAKELGATRDEIKSAVLLPLPAVGNKVVAALPIALHAYDEED</sequence>
<feature type="domain" description="Carboxymuconolactone decarboxylase-like" evidence="1">
    <location>
        <begin position="19"/>
        <end position="96"/>
    </location>
</feature>
<dbReference type="RefSeq" id="WP_019552135.1">
    <property type="nucleotide sequence ID" value="NZ_FNZK01000024.1"/>
</dbReference>
<keyword evidence="3" id="KW-1185">Reference proteome</keyword>
<gene>
    <name evidence="2" type="ORF">SAMN05660742_12427</name>
</gene>
<protein>
    <submittedName>
        <fullName evidence="2">Uncharacterized conserved protein YurZ, alkylhydroperoxidase/carboxymuconolactone decarboxylase family</fullName>
    </submittedName>
</protein>
<proteinExistence type="predicted"/>
<evidence type="ECO:0000259" key="1">
    <source>
        <dbReference type="Pfam" id="PF02627"/>
    </source>
</evidence>
<dbReference type="AlphaFoldDB" id="A0A1H7D1J4"/>
<dbReference type="InterPro" id="IPR003779">
    <property type="entry name" value="CMD-like"/>
</dbReference>
<evidence type="ECO:0000313" key="3">
    <source>
        <dbReference type="Proteomes" id="UP000199662"/>
    </source>
</evidence>
<name>A0A1H7D1J4_9FIRM</name>
<reference evidence="2 3" key="1">
    <citation type="submission" date="2016-10" db="EMBL/GenBank/DDBJ databases">
        <authorList>
            <person name="de Groot N.N."/>
        </authorList>
    </citation>
    <scope>NUCLEOTIDE SEQUENCE [LARGE SCALE GENOMIC DNA]</scope>
    <source>
        <strain evidence="2 3">DSM 2179</strain>
    </source>
</reference>
<dbReference type="InterPro" id="IPR029032">
    <property type="entry name" value="AhpD-like"/>
</dbReference>
<keyword evidence="2" id="KW-0575">Peroxidase</keyword>